<dbReference type="GO" id="GO:0170057">
    <property type="term" value="F:RNA ligase (GTP) activity"/>
    <property type="evidence" value="ECO:0007669"/>
    <property type="project" value="UniProtKB-EC"/>
</dbReference>
<comment type="subunit">
    <text evidence="2 15">Monomer.</text>
</comment>
<dbReference type="SUPFAM" id="SSF103365">
    <property type="entry name" value="Hypothetical protein PH1602"/>
    <property type="match status" value="1"/>
</dbReference>
<dbReference type="PANTHER" id="PTHR11118:SF1">
    <property type="entry name" value="RNA-SPLICING LIGASE RTCB HOMOLOG"/>
    <property type="match status" value="1"/>
</dbReference>
<comment type="catalytic activity">
    <reaction evidence="11">
        <text>a 3'-end 2',3'-cyclophospho-ribonucleotide-RNA + a 5'-end dephospho-ribonucleoside-RNA + GTP + H2O = a ribonucleotidyl-ribonucleotide-RNA + GMP + diphosphate + H(+)</text>
        <dbReference type="Rhea" id="RHEA:68080"/>
        <dbReference type="Rhea" id="RHEA-COMP:10464"/>
        <dbReference type="Rhea" id="RHEA-COMP:13936"/>
        <dbReference type="Rhea" id="RHEA-COMP:17355"/>
        <dbReference type="ChEBI" id="CHEBI:15377"/>
        <dbReference type="ChEBI" id="CHEBI:15378"/>
        <dbReference type="ChEBI" id="CHEBI:33019"/>
        <dbReference type="ChEBI" id="CHEBI:37565"/>
        <dbReference type="ChEBI" id="CHEBI:58115"/>
        <dbReference type="ChEBI" id="CHEBI:83064"/>
        <dbReference type="ChEBI" id="CHEBI:138284"/>
        <dbReference type="ChEBI" id="CHEBI:173118"/>
        <dbReference type="EC" id="6.5.1.8"/>
    </reaction>
</comment>
<dbReference type="Pfam" id="PF01139">
    <property type="entry name" value="RtcB"/>
    <property type="match status" value="1"/>
</dbReference>
<evidence type="ECO:0000256" key="6">
    <source>
        <dbReference type="ARBA" id="ARBA00023134"/>
    </source>
</evidence>
<sequence>MGKPTWDITKKTANYDLNCQAVIQIYMSSFTPKKIGNMRYQIDADSSKGMKVPVTIFADEKLLTKMITDRTIQQAVNVSTLPGIQQHAIVLPDGHEGYGFPVGGVAAMDAEEGMISPGGVGYDINCGVRLLRTNLTEGDVRPKLKDIVNDLFKSIPSGVGSKGSIRLNTSELDEVLVRGVSWAIDHGYGTSDDADVCEESGQMANADPNKVSDRARKRGAPQLGSLGSGNHFLEVQKVAEIHDEKAAEAMGIEKGSVTILIHCGSRGFGHQVCSDYLRISEQAQKKYNIHLADRELACVPNKSEEGESYRAAMFAALNFAWSNRQMISHWTRKSFERVFKQSESDLDMKLVYDVAHNIAKVEKHKIDGKLKSVVVHRKGATRAFPANMDDVPTKYRDLGQPVLVPGSMGTGSWILLGQENSMNITFGSTAHGAGRMMSRSKARRNFTESEVKKSLSDKGIFLKSLTRDGTVEETPQAYKDVDAVVNVSHELGIATKVAKLVPIGVIKG</sequence>
<evidence type="ECO:0000256" key="10">
    <source>
        <dbReference type="ARBA" id="ARBA00047746"/>
    </source>
</evidence>
<comment type="catalytic activity">
    <reaction evidence="10">
        <text>a 3'-end 3'-phospho-ribonucleotide-RNA + a 5'-end dephospho-ribonucleoside-RNA + GTP = a ribonucleotidyl-ribonucleotide-RNA + GMP + diphosphate</text>
        <dbReference type="Rhea" id="RHEA:68076"/>
        <dbReference type="Rhea" id="RHEA-COMP:10463"/>
        <dbReference type="Rhea" id="RHEA-COMP:13936"/>
        <dbReference type="Rhea" id="RHEA-COMP:17355"/>
        <dbReference type="ChEBI" id="CHEBI:33019"/>
        <dbReference type="ChEBI" id="CHEBI:37565"/>
        <dbReference type="ChEBI" id="CHEBI:58115"/>
        <dbReference type="ChEBI" id="CHEBI:83062"/>
        <dbReference type="ChEBI" id="CHEBI:138284"/>
        <dbReference type="ChEBI" id="CHEBI:173118"/>
        <dbReference type="EC" id="6.5.1.8"/>
    </reaction>
</comment>
<dbReference type="FunFam" id="3.90.1860.10:FF:000001">
    <property type="entry name" value="tRNA-splicing ligase RtcB homolog"/>
    <property type="match status" value="1"/>
</dbReference>
<feature type="binding site" evidence="13">
    <location>
        <begin position="431"/>
        <end position="434"/>
    </location>
    <ligand>
        <name>GMP</name>
        <dbReference type="ChEBI" id="CHEBI:58115"/>
    </ligand>
</feature>
<protein>
    <recommendedName>
        <fullName evidence="8 15">tRNA-splicing ligase RtcB</fullName>
        <ecNumber evidence="15">6.5.1.-</ecNumber>
    </recommendedName>
</protein>
<keyword evidence="7 14" id="KW-0464">Manganese</keyword>
<evidence type="ECO:0000313" key="16">
    <source>
        <dbReference type="EMBL" id="AIF13489.1"/>
    </source>
</evidence>
<dbReference type="PANTHER" id="PTHR11118">
    <property type="entry name" value="RNA-SPLICING LIGASE RTCB HOMOLOG"/>
    <property type="match status" value="1"/>
</dbReference>
<keyword evidence="5 13" id="KW-0547">Nucleotide-binding</keyword>
<feature type="binding site" evidence="13">
    <location>
        <position position="412"/>
    </location>
    <ligand>
        <name>GMP</name>
        <dbReference type="ChEBI" id="CHEBI:58115"/>
    </ligand>
</feature>
<evidence type="ECO:0000256" key="3">
    <source>
        <dbReference type="ARBA" id="ARBA00022598"/>
    </source>
</evidence>
<dbReference type="GO" id="GO:0005525">
    <property type="term" value="F:GTP binding"/>
    <property type="evidence" value="ECO:0007669"/>
    <property type="project" value="UniProtKB-KW"/>
</dbReference>
<accession>A0A075HC60</accession>
<evidence type="ECO:0000256" key="13">
    <source>
        <dbReference type="PIRSR" id="PIRSR601233-2"/>
    </source>
</evidence>
<evidence type="ECO:0000256" key="1">
    <source>
        <dbReference type="ARBA" id="ARBA00008071"/>
    </source>
</evidence>
<feature type="active site" description="GMP-histidine intermediate" evidence="12">
    <location>
        <position position="431"/>
    </location>
</feature>
<evidence type="ECO:0000256" key="5">
    <source>
        <dbReference type="ARBA" id="ARBA00022741"/>
    </source>
</evidence>
<dbReference type="InterPro" id="IPR001233">
    <property type="entry name" value="RtcB"/>
</dbReference>
<feature type="binding site" evidence="13">
    <location>
        <begin position="230"/>
        <end position="234"/>
    </location>
    <ligand>
        <name>GMP</name>
        <dbReference type="ChEBI" id="CHEBI:58115"/>
    </ligand>
</feature>
<evidence type="ECO:0000256" key="11">
    <source>
        <dbReference type="ARBA" id="ARBA00049514"/>
    </source>
</evidence>
<dbReference type="EMBL" id="KF900975">
    <property type="protein sequence ID" value="AIF13489.1"/>
    <property type="molecule type" value="Genomic_DNA"/>
</dbReference>
<feature type="binding site" evidence="14">
    <location>
        <position position="123"/>
    </location>
    <ligand>
        <name>Mn(2+)</name>
        <dbReference type="ChEBI" id="CHEBI:29035"/>
        <label>1</label>
    </ligand>
</feature>
<evidence type="ECO:0000256" key="12">
    <source>
        <dbReference type="PIRSR" id="PIRSR601233-1"/>
    </source>
</evidence>
<dbReference type="Gene3D" id="3.90.1860.10">
    <property type="entry name" value="tRNA-splicing ligase RtcB"/>
    <property type="match status" value="1"/>
</dbReference>
<gene>
    <name evidence="16" type="primary">RTCB</name>
    <name evidence="15 16" type="synonym">rtcB</name>
</gene>
<dbReference type="GO" id="GO:0003972">
    <property type="term" value="F:RNA ligase (ATP) activity"/>
    <property type="evidence" value="ECO:0007669"/>
    <property type="project" value="TreeGrafter"/>
</dbReference>
<feature type="binding site" evidence="14">
    <location>
        <position position="231"/>
    </location>
    <ligand>
        <name>Mn(2+)</name>
        <dbReference type="ChEBI" id="CHEBI:29035"/>
        <label>1</label>
    </ligand>
</feature>
<keyword evidence="3 15" id="KW-0436">Ligase</keyword>
<proteinExistence type="inferred from homology"/>
<evidence type="ECO:0000256" key="4">
    <source>
        <dbReference type="ARBA" id="ARBA00022723"/>
    </source>
</evidence>
<comment type="similarity">
    <text evidence="1 15">Belongs to the RtcB family.</text>
</comment>
<reference evidence="16" key="1">
    <citation type="journal article" date="2014" name="Genome Biol. Evol.">
        <title>Pangenome evidence for extensive interdomain horizontal transfer affecting lineage core and shell genes in uncultured planktonic thaumarchaeota and euryarchaeota.</title>
        <authorList>
            <person name="Deschamps P."/>
            <person name="Zivanovic Y."/>
            <person name="Moreira D."/>
            <person name="Rodriguez-Valera F."/>
            <person name="Lopez-Garcia P."/>
        </authorList>
    </citation>
    <scope>NUCLEOTIDE SEQUENCE</scope>
</reference>
<evidence type="ECO:0000256" key="2">
    <source>
        <dbReference type="ARBA" id="ARBA00011245"/>
    </source>
</evidence>
<feature type="binding site" evidence="14">
    <location>
        <position position="262"/>
    </location>
    <ligand>
        <name>Mn(2+)</name>
        <dbReference type="ChEBI" id="CHEBI:29035"/>
        <label>2</label>
    </ligand>
</feature>
<dbReference type="GO" id="GO:0006388">
    <property type="term" value="P:tRNA splicing, via endonucleolytic cleavage and ligation"/>
    <property type="evidence" value="ECO:0007669"/>
    <property type="project" value="UniProtKB-ARBA"/>
</dbReference>
<feature type="binding site" evidence="14">
    <location>
        <position position="356"/>
    </location>
    <ligand>
        <name>Mn(2+)</name>
        <dbReference type="ChEBI" id="CHEBI:29035"/>
        <label>2</label>
    </ligand>
</feature>
<name>A0A075HC60_9ARCH</name>
<evidence type="ECO:0000256" key="8">
    <source>
        <dbReference type="ARBA" id="ARBA00033766"/>
    </source>
</evidence>
<dbReference type="EC" id="6.5.1.-" evidence="15"/>
<evidence type="ECO:0000256" key="7">
    <source>
        <dbReference type="ARBA" id="ARBA00023211"/>
    </source>
</evidence>
<feature type="binding site" evidence="13">
    <location>
        <position position="507"/>
    </location>
    <ligand>
        <name>GMP</name>
        <dbReference type="ChEBI" id="CHEBI:58115"/>
    </ligand>
</feature>
<evidence type="ECO:0000256" key="15">
    <source>
        <dbReference type="RuleBase" id="RU371113"/>
    </source>
</evidence>
<evidence type="ECO:0000256" key="14">
    <source>
        <dbReference type="PIRSR" id="PIRSR601233-3"/>
    </source>
</evidence>
<keyword evidence="6 13" id="KW-0342">GTP-binding</keyword>
<feature type="binding site" evidence="13">
    <location>
        <begin position="405"/>
        <end position="408"/>
    </location>
    <ligand>
        <name>GMP</name>
        <dbReference type="ChEBI" id="CHEBI:58115"/>
    </ligand>
</feature>
<dbReference type="InterPro" id="IPR036025">
    <property type="entry name" value="RtcB-like_sf"/>
</dbReference>
<evidence type="ECO:0000256" key="9">
    <source>
        <dbReference type="ARBA" id="ARBA00045316"/>
    </source>
</evidence>
<comment type="cofactor">
    <cofactor evidence="14 15">
        <name>Mn(2+)</name>
        <dbReference type="ChEBI" id="CHEBI:29035"/>
    </cofactor>
    <text evidence="14 15">Binds 2 manganese ions per subunit.</text>
</comment>
<dbReference type="GO" id="GO:0046872">
    <property type="term" value="F:metal ion binding"/>
    <property type="evidence" value="ECO:0007669"/>
    <property type="project" value="UniProtKB-UniRule"/>
</dbReference>
<comment type="function">
    <text evidence="9">Essential for tRNA splicing and maturation. Acts by directly joining spliced tRNA halves to mature-sized tRNAs. Joins RNA with 2',3'-cyclic-phosphate or 3'-phosphate ends to RNA with 5'-hydroxy ends.</text>
</comment>
<organism evidence="16">
    <name type="scientific">uncultured marine thaumarchaeote KM3_62_H02</name>
    <dbReference type="NCBI Taxonomy" id="1456217"/>
    <lineage>
        <taxon>Archaea</taxon>
        <taxon>Nitrososphaerota</taxon>
        <taxon>environmental samples</taxon>
    </lineage>
</organism>
<feature type="binding site" evidence="13">
    <location>
        <begin position="356"/>
        <end position="357"/>
    </location>
    <ligand>
        <name>GMP</name>
        <dbReference type="ChEBI" id="CHEBI:58115"/>
    </ligand>
</feature>
<dbReference type="AlphaFoldDB" id="A0A075HC60"/>
<keyword evidence="4 14" id="KW-0479">Metal-binding</keyword>